<dbReference type="HOGENOM" id="CLU_1145280_0_0_4"/>
<keyword evidence="2" id="KW-1185">Reference proteome</keyword>
<dbReference type="KEGG" id="shd:SUTH_00199"/>
<name>W0SAV1_9PROT</name>
<evidence type="ECO:0000313" key="1">
    <source>
        <dbReference type="EMBL" id="BAO28017.1"/>
    </source>
</evidence>
<gene>
    <name evidence="1" type="ORF">SUTH_00199</name>
</gene>
<organism evidence="1 2">
    <name type="scientific">Sulfuritalea hydrogenivorans sk43H</name>
    <dbReference type="NCBI Taxonomy" id="1223802"/>
    <lineage>
        <taxon>Bacteria</taxon>
        <taxon>Pseudomonadati</taxon>
        <taxon>Pseudomonadota</taxon>
        <taxon>Betaproteobacteria</taxon>
        <taxon>Nitrosomonadales</taxon>
        <taxon>Sterolibacteriaceae</taxon>
        <taxon>Sulfuritalea</taxon>
    </lineage>
</organism>
<dbReference type="Proteomes" id="UP000031637">
    <property type="component" value="Chromosome"/>
</dbReference>
<reference evidence="1 2" key="1">
    <citation type="journal article" date="2014" name="Syst. Appl. Microbiol.">
        <title>Complete genomes of freshwater sulfur oxidizers Sulfuricella denitrificans skB26 and Sulfuritalea hydrogenivorans sk43H: genetic insights into the sulfur oxidation pathway of betaproteobacteria.</title>
        <authorList>
            <person name="Watanabe T."/>
            <person name="Kojima H."/>
            <person name="Fukui M."/>
        </authorList>
    </citation>
    <scope>NUCLEOTIDE SEQUENCE [LARGE SCALE GENOMIC DNA]</scope>
    <source>
        <strain evidence="1">DSM22779</strain>
    </source>
</reference>
<dbReference type="EMBL" id="AP012547">
    <property type="protein sequence ID" value="BAO28017.1"/>
    <property type="molecule type" value="Genomic_DNA"/>
</dbReference>
<accession>W0SAV1</accession>
<evidence type="ECO:0000313" key="2">
    <source>
        <dbReference type="Proteomes" id="UP000031637"/>
    </source>
</evidence>
<sequence length="222" mass="25113">MAAHRFKRKLDGEVELDLCFACQGIWFDDYESLQLAPAGVVDLFRLIHEHRDDQRLPLASPLHCPRCNERLIHSQDRVKSGLFNYQRCGQHGRFITFSQFMIEKGFVRQLTPIEIKEISVRIGVVRCTGCGSPVDIRKESACSHCRAPIAILDPQAVEKALSGYRHAAAGQARQTEPALLAETILFSERERSRRQRERGTGLNADIGDLMLDGVAMVWDILQ</sequence>
<dbReference type="STRING" id="1223802.SUTH_00199"/>
<proteinExistence type="predicted"/>
<protein>
    <submittedName>
        <fullName evidence="1">Uncharacterized protein</fullName>
    </submittedName>
</protein>
<dbReference type="AlphaFoldDB" id="W0SAV1"/>